<organism evidence="1">
    <name type="scientific">marine sediment metagenome</name>
    <dbReference type="NCBI Taxonomy" id="412755"/>
    <lineage>
        <taxon>unclassified sequences</taxon>
        <taxon>metagenomes</taxon>
        <taxon>ecological metagenomes</taxon>
    </lineage>
</organism>
<accession>A0A0F9K5X9</accession>
<protein>
    <submittedName>
        <fullName evidence="1">Uncharacterized protein</fullName>
    </submittedName>
</protein>
<name>A0A0F9K5X9_9ZZZZ</name>
<sequence>MVLRSSIRYDKYAREYASSGVKVRPMSLAKGDHLVIKRDGKILGPEDEAYHEFEVMEEPTYTPLGEAYPACLAGPLKVIA</sequence>
<reference evidence="1" key="1">
    <citation type="journal article" date="2015" name="Nature">
        <title>Complex archaea that bridge the gap between prokaryotes and eukaryotes.</title>
        <authorList>
            <person name="Spang A."/>
            <person name="Saw J.H."/>
            <person name="Jorgensen S.L."/>
            <person name="Zaremba-Niedzwiedzka K."/>
            <person name="Martijn J."/>
            <person name="Lind A.E."/>
            <person name="van Eijk R."/>
            <person name="Schleper C."/>
            <person name="Guy L."/>
            <person name="Ettema T.J."/>
        </authorList>
    </citation>
    <scope>NUCLEOTIDE SEQUENCE</scope>
</reference>
<dbReference type="EMBL" id="LAZR01008626">
    <property type="protein sequence ID" value="KKM77544.1"/>
    <property type="molecule type" value="Genomic_DNA"/>
</dbReference>
<proteinExistence type="predicted"/>
<gene>
    <name evidence="1" type="ORF">LCGC14_1368900</name>
</gene>
<evidence type="ECO:0000313" key="1">
    <source>
        <dbReference type="EMBL" id="KKM77544.1"/>
    </source>
</evidence>
<dbReference type="AlphaFoldDB" id="A0A0F9K5X9"/>
<comment type="caution">
    <text evidence="1">The sequence shown here is derived from an EMBL/GenBank/DDBJ whole genome shotgun (WGS) entry which is preliminary data.</text>
</comment>